<evidence type="ECO:0000313" key="2">
    <source>
        <dbReference type="EMBL" id="OQV23540.1"/>
    </source>
</evidence>
<dbReference type="OrthoDB" id="2506647at2759"/>
<dbReference type="AlphaFoldDB" id="A0A1W0X836"/>
<keyword evidence="1" id="KW-0732">Signal</keyword>
<feature type="signal peptide" evidence="1">
    <location>
        <begin position="1"/>
        <end position="20"/>
    </location>
</feature>
<evidence type="ECO:0000256" key="1">
    <source>
        <dbReference type="SAM" id="SignalP"/>
    </source>
</evidence>
<keyword evidence="3" id="KW-1185">Reference proteome</keyword>
<reference evidence="3" key="1">
    <citation type="submission" date="2017-01" db="EMBL/GenBank/DDBJ databases">
        <title>Comparative genomics of anhydrobiosis in the tardigrade Hypsibius dujardini.</title>
        <authorList>
            <person name="Yoshida Y."/>
            <person name="Koutsovoulos G."/>
            <person name="Laetsch D."/>
            <person name="Stevens L."/>
            <person name="Kumar S."/>
            <person name="Horikawa D."/>
            <person name="Ishino K."/>
            <person name="Komine S."/>
            <person name="Tomita M."/>
            <person name="Blaxter M."/>
            <person name="Arakawa K."/>
        </authorList>
    </citation>
    <scope>NUCLEOTIDE SEQUENCE [LARGE SCALE GENOMIC DNA]</scope>
    <source>
        <strain evidence="3">Z151</strain>
    </source>
</reference>
<comment type="caution">
    <text evidence="2">The sequence shown here is derived from an EMBL/GenBank/DDBJ whole genome shotgun (WGS) entry which is preliminary data.</text>
</comment>
<feature type="chain" id="PRO_5010704131" evidence="1">
    <location>
        <begin position="21"/>
        <end position="82"/>
    </location>
</feature>
<sequence length="82" mass="8906">MNAIVCLLFVTTLPFDAVHGENHVNQVPCPGLGDHPFEKVCIIPDLISQAPEEILKIQFLPSGLTLNNGNKVTSEEVKNALL</sequence>
<dbReference type="EMBL" id="MTYJ01000011">
    <property type="protein sequence ID" value="OQV23540.1"/>
    <property type="molecule type" value="Genomic_DNA"/>
</dbReference>
<evidence type="ECO:0000313" key="3">
    <source>
        <dbReference type="Proteomes" id="UP000192578"/>
    </source>
</evidence>
<name>A0A1W0X836_HYPEX</name>
<protein>
    <submittedName>
        <fullName evidence="2">Uncharacterized protein</fullName>
    </submittedName>
</protein>
<organism evidence="2 3">
    <name type="scientific">Hypsibius exemplaris</name>
    <name type="common">Freshwater tardigrade</name>
    <dbReference type="NCBI Taxonomy" id="2072580"/>
    <lineage>
        <taxon>Eukaryota</taxon>
        <taxon>Metazoa</taxon>
        <taxon>Ecdysozoa</taxon>
        <taxon>Tardigrada</taxon>
        <taxon>Eutardigrada</taxon>
        <taxon>Parachela</taxon>
        <taxon>Hypsibioidea</taxon>
        <taxon>Hypsibiidae</taxon>
        <taxon>Hypsibius</taxon>
    </lineage>
</organism>
<dbReference type="Proteomes" id="UP000192578">
    <property type="component" value="Unassembled WGS sequence"/>
</dbReference>
<proteinExistence type="predicted"/>
<gene>
    <name evidence="2" type="ORF">BV898_02657</name>
</gene>
<accession>A0A1W0X836</accession>